<accession>A0A368SPP8</accession>
<dbReference type="AlphaFoldDB" id="A0A368SPP8"/>
<evidence type="ECO:0000256" key="1">
    <source>
        <dbReference type="SAM" id="MobiDB-lite"/>
    </source>
</evidence>
<feature type="region of interest" description="Disordered" evidence="1">
    <location>
        <begin position="88"/>
        <end position="110"/>
    </location>
</feature>
<sequence length="110" mass="11512">MRRLPHTPRCPSSSHATARSCVDMDPRRPCLAVASPAISERRWPKHPRAAVPRLSGRGPEAPSAARAVIPSALSTGSAPAGTCCLLPNSSNSSPKVLHPSTTGCQDGLLR</sequence>
<reference evidence="2" key="1">
    <citation type="journal article" date="2012" name="Nat. Biotechnol.">
        <title>Reference genome sequence of the model plant Setaria.</title>
        <authorList>
            <person name="Bennetzen J.L."/>
            <person name="Schmutz J."/>
            <person name="Wang H."/>
            <person name="Percifield R."/>
            <person name="Hawkins J."/>
            <person name="Pontaroli A.C."/>
            <person name="Estep M."/>
            <person name="Feng L."/>
            <person name="Vaughn J.N."/>
            <person name="Grimwood J."/>
            <person name="Jenkins J."/>
            <person name="Barry K."/>
            <person name="Lindquist E."/>
            <person name="Hellsten U."/>
            <person name="Deshpande S."/>
            <person name="Wang X."/>
            <person name="Wu X."/>
            <person name="Mitros T."/>
            <person name="Triplett J."/>
            <person name="Yang X."/>
            <person name="Ye C.Y."/>
            <person name="Mauro-Herrera M."/>
            <person name="Wang L."/>
            <person name="Li P."/>
            <person name="Sharma M."/>
            <person name="Sharma R."/>
            <person name="Ronald P.C."/>
            <person name="Panaud O."/>
            <person name="Kellogg E.A."/>
            <person name="Brutnell T.P."/>
            <person name="Doust A.N."/>
            <person name="Tuskan G.A."/>
            <person name="Rokhsar D."/>
            <person name="Devos K.M."/>
        </authorList>
    </citation>
    <scope>NUCLEOTIDE SEQUENCE [LARGE SCALE GENOMIC DNA]</scope>
    <source>
        <strain evidence="2">Yugu1</strain>
    </source>
</reference>
<name>A0A368SPP8_SETIT</name>
<evidence type="ECO:0000313" key="2">
    <source>
        <dbReference type="EMBL" id="RCV44405.1"/>
    </source>
</evidence>
<protein>
    <submittedName>
        <fullName evidence="2">Uncharacterized protein</fullName>
    </submittedName>
</protein>
<dbReference type="EMBL" id="CM003536">
    <property type="protein sequence ID" value="RCV44405.1"/>
    <property type="molecule type" value="Genomic_DNA"/>
</dbReference>
<proteinExistence type="predicted"/>
<gene>
    <name evidence="2" type="ORF">SETIT_9G371200v2</name>
</gene>
<feature type="region of interest" description="Disordered" evidence="1">
    <location>
        <begin position="1"/>
        <end position="20"/>
    </location>
</feature>
<reference evidence="2" key="2">
    <citation type="submission" date="2015-07" db="EMBL/GenBank/DDBJ databases">
        <authorList>
            <person name="Noorani M."/>
        </authorList>
    </citation>
    <scope>NUCLEOTIDE SEQUENCE</scope>
    <source>
        <strain evidence="2">Yugu1</strain>
    </source>
</reference>
<organism evidence="2">
    <name type="scientific">Setaria italica</name>
    <name type="common">Foxtail millet</name>
    <name type="synonym">Panicum italicum</name>
    <dbReference type="NCBI Taxonomy" id="4555"/>
    <lineage>
        <taxon>Eukaryota</taxon>
        <taxon>Viridiplantae</taxon>
        <taxon>Streptophyta</taxon>
        <taxon>Embryophyta</taxon>
        <taxon>Tracheophyta</taxon>
        <taxon>Spermatophyta</taxon>
        <taxon>Magnoliopsida</taxon>
        <taxon>Liliopsida</taxon>
        <taxon>Poales</taxon>
        <taxon>Poaceae</taxon>
        <taxon>PACMAD clade</taxon>
        <taxon>Panicoideae</taxon>
        <taxon>Panicodae</taxon>
        <taxon>Paniceae</taxon>
        <taxon>Cenchrinae</taxon>
        <taxon>Setaria</taxon>
    </lineage>
</organism>
<feature type="region of interest" description="Disordered" evidence="1">
    <location>
        <begin position="41"/>
        <end position="65"/>
    </location>
</feature>
<feature type="compositionally biased region" description="Polar residues" evidence="1">
    <location>
        <begin position="88"/>
        <end position="104"/>
    </location>
</feature>